<evidence type="ECO:0000256" key="2">
    <source>
        <dbReference type="SAM" id="Phobius"/>
    </source>
</evidence>
<accession>A0A3B1DW92</accession>
<protein>
    <recommendedName>
        <fullName evidence="3">VWFA domain-containing protein</fullName>
    </recommendedName>
</protein>
<dbReference type="InterPro" id="IPR002035">
    <property type="entry name" value="VWF_A"/>
</dbReference>
<feature type="domain" description="VWFA" evidence="3">
    <location>
        <begin position="193"/>
        <end position="331"/>
    </location>
</feature>
<gene>
    <name evidence="4" type="ORF">MNBD_PLANCTO02-1361</name>
</gene>
<keyword evidence="2" id="KW-1133">Transmembrane helix</keyword>
<dbReference type="Pfam" id="PF00092">
    <property type="entry name" value="VWA"/>
    <property type="match status" value="1"/>
</dbReference>
<sequence length="422" mass="46432">MSTGTLNRNVQAATAQSVPAEEEGVAPDVAGKGMIARLLNNTFMAIFASFLLHFIAIIILWNIVLYVPQLNEVLAISSIEEKIEEITPDEFSFKTEELEVVGNESDLNKLGPSQDAANHVKENPAVEMKDQIFEKMKNPDIKLPSFTQTLPQESKIDSDINIKGTTVTPGGVAGAVDQLAYEIAGSLKERKTLVVWLLDASLSQRLRRESIAGRIDNVYKQLGLLNADPEKALLSAVVSYGKATTFITPQPVGDPTAVSKAIRMVKDDTSGKEFIFSAINLVIQRWSKYRTKEKRNIMLVVVTDERGDDYSYLEPTISRLKRTGIKCYCVGNASIFGREKGYVSWTFKDGTKEDLPVDQGPETVAAERIVLPFWGSAGKGLKKLSSGYGPYALTRLCAETGGIYFIADQGSLNFDPAIMRDY</sequence>
<evidence type="ECO:0000256" key="1">
    <source>
        <dbReference type="SAM" id="MobiDB-lite"/>
    </source>
</evidence>
<dbReference type="InterPro" id="IPR036465">
    <property type="entry name" value="vWFA_dom_sf"/>
</dbReference>
<evidence type="ECO:0000313" key="4">
    <source>
        <dbReference type="EMBL" id="VAX36385.1"/>
    </source>
</evidence>
<feature type="transmembrane region" description="Helical" evidence="2">
    <location>
        <begin position="42"/>
        <end position="67"/>
    </location>
</feature>
<evidence type="ECO:0000259" key="3">
    <source>
        <dbReference type="PROSITE" id="PS50234"/>
    </source>
</evidence>
<dbReference type="AlphaFoldDB" id="A0A3B1DW92"/>
<dbReference type="EMBL" id="UOGL01000052">
    <property type="protein sequence ID" value="VAX36385.1"/>
    <property type="molecule type" value="Genomic_DNA"/>
</dbReference>
<feature type="non-terminal residue" evidence="4">
    <location>
        <position position="422"/>
    </location>
</feature>
<organism evidence="4">
    <name type="scientific">hydrothermal vent metagenome</name>
    <dbReference type="NCBI Taxonomy" id="652676"/>
    <lineage>
        <taxon>unclassified sequences</taxon>
        <taxon>metagenomes</taxon>
        <taxon>ecological metagenomes</taxon>
    </lineage>
</organism>
<dbReference type="CDD" id="cd00198">
    <property type="entry name" value="vWFA"/>
    <property type="match status" value="1"/>
</dbReference>
<dbReference type="SUPFAM" id="SSF53300">
    <property type="entry name" value="vWA-like"/>
    <property type="match status" value="1"/>
</dbReference>
<dbReference type="Gene3D" id="3.40.50.410">
    <property type="entry name" value="von Willebrand factor, type A domain"/>
    <property type="match status" value="1"/>
</dbReference>
<name>A0A3B1DW92_9ZZZZ</name>
<feature type="region of interest" description="Disordered" evidence="1">
    <location>
        <begin position="1"/>
        <end position="23"/>
    </location>
</feature>
<dbReference type="PROSITE" id="PS50234">
    <property type="entry name" value="VWFA"/>
    <property type="match status" value="1"/>
</dbReference>
<feature type="compositionally biased region" description="Polar residues" evidence="1">
    <location>
        <begin position="1"/>
        <end position="17"/>
    </location>
</feature>
<proteinExistence type="predicted"/>
<keyword evidence="2" id="KW-0472">Membrane</keyword>
<reference evidence="4" key="1">
    <citation type="submission" date="2018-06" db="EMBL/GenBank/DDBJ databases">
        <authorList>
            <person name="Zhirakovskaya E."/>
        </authorList>
    </citation>
    <scope>NUCLEOTIDE SEQUENCE</scope>
</reference>
<keyword evidence="2" id="KW-0812">Transmembrane</keyword>